<dbReference type="GO" id="GO:0005524">
    <property type="term" value="F:ATP binding"/>
    <property type="evidence" value="ECO:0007669"/>
    <property type="project" value="InterPro"/>
</dbReference>
<dbReference type="OrthoDB" id="9451547at2759"/>
<organism evidence="3 4">
    <name type="scientific">Rhizoctonia solani</name>
    <dbReference type="NCBI Taxonomy" id="456999"/>
    <lineage>
        <taxon>Eukaryota</taxon>
        <taxon>Fungi</taxon>
        <taxon>Dikarya</taxon>
        <taxon>Basidiomycota</taxon>
        <taxon>Agaricomycotina</taxon>
        <taxon>Agaricomycetes</taxon>
        <taxon>Cantharellales</taxon>
        <taxon>Ceratobasidiaceae</taxon>
        <taxon>Rhizoctonia</taxon>
    </lineage>
</organism>
<dbReference type="PANTHER" id="PTHR44329">
    <property type="entry name" value="SERINE/THREONINE-PROTEIN KINASE TNNI3K-RELATED"/>
    <property type="match status" value="1"/>
</dbReference>
<dbReference type="AlphaFoldDB" id="A0A8H2XE22"/>
<name>A0A8H2XE22_9AGAM</name>
<dbReference type="PROSITE" id="PS50011">
    <property type="entry name" value="PROTEIN_KINASE_DOM"/>
    <property type="match status" value="2"/>
</dbReference>
<feature type="region of interest" description="Disordered" evidence="1">
    <location>
        <begin position="186"/>
        <end position="238"/>
    </location>
</feature>
<dbReference type="GO" id="GO:0004674">
    <property type="term" value="F:protein serine/threonine kinase activity"/>
    <property type="evidence" value="ECO:0007669"/>
    <property type="project" value="TreeGrafter"/>
</dbReference>
<evidence type="ECO:0000313" key="4">
    <source>
        <dbReference type="Proteomes" id="UP000663843"/>
    </source>
</evidence>
<dbReference type="EMBL" id="CAJMWT010001852">
    <property type="protein sequence ID" value="CAE6422858.1"/>
    <property type="molecule type" value="Genomic_DNA"/>
</dbReference>
<dbReference type="PROSITE" id="PS00108">
    <property type="entry name" value="PROTEIN_KINASE_ST"/>
    <property type="match status" value="2"/>
</dbReference>
<dbReference type="InterPro" id="IPR000719">
    <property type="entry name" value="Prot_kinase_dom"/>
</dbReference>
<dbReference type="InterPro" id="IPR011009">
    <property type="entry name" value="Kinase-like_dom_sf"/>
</dbReference>
<sequence>MTKILTSYLKPGTGMLVIVDIIKSPEAAYLLSKHNHIVVNTNGFDEESIRSAFVDAGDLQNFSFKPAFQMTWHEKDVELFVAKADDRNPSNSRPPARKRVAVTQDGETYLKVDLTGSTNGQIIRGLIFSKLDIPSHLYLVYGIFRTEFGDLAMGPALDDDQLFNDFTHNKSGCPFFFVQCIEDPIPSSPTSGTGTETGSDAEDLDSDSGTQKRRLGEETGSGTEHDPNSCASGTTKMHLPKHGRLMDICTDTYNHSRDNHVAKNEVQAIGAPPIEIRTNENPCRLADVLQGEFEIISTMEEFSGRYLRTSQLPIQLSHPHRGQLAGPQNSSGNLINSRSLVPIKRYPSYWIRPFSGPPIRVYNLTRRDNIKITECPIAGTTSVDVYRGVLSHGRAAQAVVLKCYRSESGNTLGAASDLLGVVPYRNQIALVSPWTNNGHLRQFLSKGHDVDRYLLCSQIAEAVSWLHSTKIVHGDIKGENIFISDDYTPKIANFGFSVVQGRELEFSTTDHFGGRSTGIRWKAPEIIEGLTGDTAEADIYALGMTILETLTGTLPYNEVPQDMVVLRNIIGGIHPARPEMCLPIANIQADNLWSLLLRCWAVYPLARPSALDVRRQMREIALAPLPKLDQGIPLSDSQLLVSGAPNIYNLEIPHLNTPDYSYVPYTGPPPSSRPSGTGSHSDAMYIASCHMQGLQNYKGVAQTQKSPAGVPTTIIHSKMTIGEILKHLTDHGCNDITHGLGDCQREYPVCTGGYGDVYRGTLTDGREVGLKCVRLLFDSSEKDQKKLKHTARELYVWSKCDHPNVMNLIGVAQFRGQLAMVSTWMDNGSMCEFLRRHPQTNRYLLCTQIIDGVIYLHDEKGIVHGDLKGANILISRDRIPKITDFGNSTLRECSLRFSVTASGPAVSVRWTAPEILEDKTGITTQADIYALGMTILEVITGEVPYYGVREMALFLKIIKPEYPKRPELHISSQNECGNLLWSLLLDCWSYEPKLRPTATSIQDRMKCIAGETDGPNLDILC</sequence>
<dbReference type="InterPro" id="IPR051681">
    <property type="entry name" value="Ser/Thr_Kinases-Pseudokinases"/>
</dbReference>
<proteinExistence type="predicted"/>
<evidence type="ECO:0000313" key="3">
    <source>
        <dbReference type="EMBL" id="CAE6422858.1"/>
    </source>
</evidence>
<dbReference type="Pfam" id="PF07714">
    <property type="entry name" value="PK_Tyr_Ser-Thr"/>
    <property type="match status" value="1"/>
</dbReference>
<dbReference type="Pfam" id="PF00069">
    <property type="entry name" value="Pkinase"/>
    <property type="match status" value="1"/>
</dbReference>
<gene>
    <name evidence="3" type="ORF">RDB_LOCUS55303</name>
</gene>
<dbReference type="SMART" id="SM00220">
    <property type="entry name" value="S_TKc"/>
    <property type="match status" value="2"/>
</dbReference>
<feature type="compositionally biased region" description="Low complexity" evidence="1">
    <location>
        <begin position="186"/>
        <end position="198"/>
    </location>
</feature>
<feature type="domain" description="Protein kinase" evidence="2">
    <location>
        <begin position="282"/>
        <end position="622"/>
    </location>
</feature>
<feature type="domain" description="Protein kinase" evidence="2">
    <location>
        <begin position="743"/>
        <end position="1008"/>
    </location>
</feature>
<dbReference type="Gene3D" id="1.10.510.10">
    <property type="entry name" value="Transferase(Phosphotransferase) domain 1"/>
    <property type="match status" value="2"/>
</dbReference>
<comment type="caution">
    <text evidence="3">The sequence shown here is derived from an EMBL/GenBank/DDBJ whole genome shotgun (WGS) entry which is preliminary data.</text>
</comment>
<reference evidence="3" key="1">
    <citation type="submission" date="2021-01" db="EMBL/GenBank/DDBJ databases">
        <authorList>
            <person name="Kaushik A."/>
        </authorList>
    </citation>
    <scope>NUCLEOTIDE SEQUENCE</scope>
    <source>
        <strain evidence="3">AG2-2IIIB</strain>
    </source>
</reference>
<dbReference type="InterPro" id="IPR001245">
    <property type="entry name" value="Ser-Thr/Tyr_kinase_cat_dom"/>
</dbReference>
<protein>
    <recommendedName>
        <fullName evidence="2">Protein kinase domain-containing protein</fullName>
    </recommendedName>
</protein>
<evidence type="ECO:0000256" key="1">
    <source>
        <dbReference type="SAM" id="MobiDB-lite"/>
    </source>
</evidence>
<dbReference type="Proteomes" id="UP000663843">
    <property type="component" value="Unassembled WGS sequence"/>
</dbReference>
<dbReference type="PANTHER" id="PTHR44329:SF214">
    <property type="entry name" value="PROTEIN KINASE DOMAIN-CONTAINING PROTEIN"/>
    <property type="match status" value="1"/>
</dbReference>
<dbReference type="InterPro" id="IPR008271">
    <property type="entry name" value="Ser/Thr_kinase_AS"/>
</dbReference>
<dbReference type="SUPFAM" id="SSF56112">
    <property type="entry name" value="Protein kinase-like (PK-like)"/>
    <property type="match status" value="2"/>
</dbReference>
<accession>A0A8H2XE22</accession>
<evidence type="ECO:0000259" key="2">
    <source>
        <dbReference type="PROSITE" id="PS50011"/>
    </source>
</evidence>